<keyword evidence="2" id="KW-1185">Reference proteome</keyword>
<accession>A0ABR3YHA4</accession>
<dbReference type="InterPro" id="IPR011009">
    <property type="entry name" value="Kinase-like_dom_sf"/>
</dbReference>
<dbReference type="PANTHER" id="PTHR21310">
    <property type="entry name" value="AMINOGLYCOSIDE PHOSPHOTRANSFERASE-RELATED-RELATED"/>
    <property type="match status" value="1"/>
</dbReference>
<dbReference type="Proteomes" id="UP001583193">
    <property type="component" value="Unassembled WGS sequence"/>
</dbReference>
<reference evidence="1 2" key="1">
    <citation type="journal article" date="2024" name="IMA Fungus">
        <title>IMA Genome - F19 : A genome assembly and annotation guide to empower mycologists, including annotated draft genome sequences of Ceratocystis pirilliformis, Diaporthe australafricana, Fusarium ophioides, Paecilomyces lecythidis, and Sporothrix stenoceras.</title>
        <authorList>
            <person name="Aylward J."/>
            <person name="Wilson A.M."/>
            <person name="Visagie C.M."/>
            <person name="Spraker J."/>
            <person name="Barnes I."/>
            <person name="Buitendag C."/>
            <person name="Ceriani C."/>
            <person name="Del Mar Angel L."/>
            <person name="du Plessis D."/>
            <person name="Fuchs T."/>
            <person name="Gasser K."/>
            <person name="Kramer D."/>
            <person name="Li W."/>
            <person name="Munsamy K."/>
            <person name="Piso A."/>
            <person name="Price J.L."/>
            <person name="Sonnekus B."/>
            <person name="Thomas C."/>
            <person name="van der Nest A."/>
            <person name="van Dijk A."/>
            <person name="van Heerden A."/>
            <person name="van Vuuren N."/>
            <person name="Yilmaz N."/>
            <person name="Duong T.A."/>
            <person name="van der Merwe N.A."/>
            <person name="Wingfield M.J."/>
            <person name="Wingfield B.D."/>
        </authorList>
    </citation>
    <scope>NUCLEOTIDE SEQUENCE [LARGE SCALE GENOMIC DNA]</scope>
    <source>
        <strain evidence="1 2">CMW 18167</strain>
    </source>
</reference>
<gene>
    <name evidence="1" type="ORF">Plec18167_000754</name>
</gene>
<comment type="caution">
    <text evidence="1">The sequence shown here is derived from an EMBL/GenBank/DDBJ whole genome shotgun (WGS) entry which is preliminary data.</text>
</comment>
<dbReference type="InterPro" id="IPR051678">
    <property type="entry name" value="AGP_Transferase"/>
</dbReference>
<protein>
    <recommendedName>
        <fullName evidence="3">Aminoglycoside phosphotransferase domain-containing protein</fullName>
    </recommendedName>
</protein>
<sequence>MLAMSRIRLPKIGSFIIDENGFLCLDNRPLTLMLHDLENENIPVDMPRDRTFSTVDSYVNNLLMCHDNRLRFQPNAVKSAIDCVSQMTALTLMRTVRPHFFDPQLNNGPFIFSLTDLHASNILVDENWHIKCLIDLEWAASLPIELIRPPIWLTSKAVDEIDVEEYNGVRKDFMTIFQEEQKRYPPQYKYQQTDVMEKGWELGGFWYSTALPSPTALHAIFYDRIQPPYGEEDARDNKFYLLISPYWGRDPARFIRSKLEDMAAYDIRLREMFQKP</sequence>
<proteinExistence type="predicted"/>
<evidence type="ECO:0000313" key="2">
    <source>
        <dbReference type="Proteomes" id="UP001583193"/>
    </source>
</evidence>
<name>A0ABR3YHA4_9EURO</name>
<organism evidence="1 2">
    <name type="scientific">Paecilomyces lecythidis</name>
    <dbReference type="NCBI Taxonomy" id="3004212"/>
    <lineage>
        <taxon>Eukaryota</taxon>
        <taxon>Fungi</taxon>
        <taxon>Dikarya</taxon>
        <taxon>Ascomycota</taxon>
        <taxon>Pezizomycotina</taxon>
        <taxon>Eurotiomycetes</taxon>
        <taxon>Eurotiomycetidae</taxon>
        <taxon>Eurotiales</taxon>
        <taxon>Thermoascaceae</taxon>
        <taxon>Paecilomyces</taxon>
    </lineage>
</organism>
<evidence type="ECO:0000313" key="1">
    <source>
        <dbReference type="EMBL" id="KAL1886819.1"/>
    </source>
</evidence>
<evidence type="ECO:0008006" key="3">
    <source>
        <dbReference type="Google" id="ProtNLM"/>
    </source>
</evidence>
<dbReference type="EMBL" id="JAVDPF010000001">
    <property type="protein sequence ID" value="KAL1886819.1"/>
    <property type="molecule type" value="Genomic_DNA"/>
</dbReference>
<dbReference type="PANTHER" id="PTHR21310:SF37">
    <property type="entry name" value="AMINOGLYCOSIDE PHOSPHOTRANSFERASE DOMAIN-CONTAINING PROTEIN"/>
    <property type="match status" value="1"/>
</dbReference>
<dbReference type="SUPFAM" id="SSF56112">
    <property type="entry name" value="Protein kinase-like (PK-like)"/>
    <property type="match status" value="1"/>
</dbReference>